<dbReference type="InterPro" id="IPR007427">
    <property type="entry name" value="DUF475"/>
</dbReference>
<feature type="transmembrane region" description="Helical" evidence="1">
    <location>
        <begin position="319"/>
        <end position="338"/>
    </location>
</feature>
<dbReference type="PANTHER" id="PTHR30238:SF4">
    <property type="entry name" value="SLL1022 PROTEIN"/>
    <property type="match status" value="1"/>
</dbReference>
<feature type="transmembrane region" description="Helical" evidence="1">
    <location>
        <begin position="250"/>
        <end position="273"/>
    </location>
</feature>
<sequence length="373" mass="41024">MKHLLHSHHPFRIFWFSVLLTLGLGSLIFSHMGVSGLWLFTILVVLEVTFSFDNAVINSKVLAGMSQVWQKVFLTAGIFVAVFVVRFILPIAIVMIASGHGFMDVVNLALHKPVEYGKILHEASPMIDAFGGAFLIMIGLSYFIDYNKRVHWMRHVEPILAKAGRFENFKVCIMLSVAAVLYFTVEAPHKSLVLISAVLGIVLHIGLELFGSFFHEDDAKSVKIKTGWAAFASLLYLEVLDASFSFDGVIGAFAITNSVLLIVAGLGAGAIWVRSLTVYLLRTGALSKYKYLENGAHWAIMALGVMMIAKLFHLELPEWATGGLGLLFVSLAVGSSILEARSINLQEAAATKLHQAEEQLKNGASKIVPRKRR</sequence>
<evidence type="ECO:0000256" key="1">
    <source>
        <dbReference type="SAM" id="Phobius"/>
    </source>
</evidence>
<proteinExistence type="predicted"/>
<name>A0A8F1SAP0_9BACT</name>
<gene>
    <name evidence="2" type="ORF">KOY49_01665</name>
</gene>
<reference evidence="2" key="1">
    <citation type="submission" date="2021-06" db="EMBL/GenBank/DDBJ databases">
        <title>An adapted protocol for Saccharibacteria cultivation: two new species join this phylum of Candidate Phyla Radiations.</title>
        <authorList>
            <person name="Ibrahim A."/>
            <person name="Maatouk M."/>
            <person name="Raoult D."/>
            <person name="Bittar F."/>
        </authorList>
    </citation>
    <scope>NUCLEOTIDE SEQUENCE</scope>
    <source>
        <strain evidence="2">IHU2</strain>
    </source>
</reference>
<keyword evidence="1" id="KW-0472">Membrane</keyword>
<feature type="transmembrane region" description="Helical" evidence="1">
    <location>
        <begin position="123"/>
        <end position="145"/>
    </location>
</feature>
<dbReference type="PANTHER" id="PTHR30238">
    <property type="entry name" value="MEMBRANE BOUND PREDICTED REDOX MODULATOR"/>
    <property type="match status" value="1"/>
</dbReference>
<feature type="transmembrane region" description="Helical" evidence="1">
    <location>
        <begin position="37"/>
        <end position="57"/>
    </location>
</feature>
<keyword evidence="3" id="KW-1185">Reference proteome</keyword>
<dbReference type="KEGG" id="mvl:KOY49_01665"/>
<dbReference type="AlphaFoldDB" id="A0A8F1SAP0"/>
<evidence type="ECO:0000313" key="3">
    <source>
        <dbReference type="Proteomes" id="UP000677117"/>
    </source>
</evidence>
<dbReference type="EMBL" id="CP076459">
    <property type="protein sequence ID" value="QWQ31699.1"/>
    <property type="molecule type" value="Genomic_DNA"/>
</dbReference>
<accession>A0A8F1SAP0</accession>
<feature type="transmembrane region" description="Helical" evidence="1">
    <location>
        <begin position="78"/>
        <end position="103"/>
    </location>
</feature>
<evidence type="ECO:0000313" key="2">
    <source>
        <dbReference type="EMBL" id="QWQ31699.1"/>
    </source>
</evidence>
<dbReference type="Pfam" id="PF04332">
    <property type="entry name" value="DUF475"/>
    <property type="match status" value="1"/>
</dbReference>
<feature type="transmembrane region" description="Helical" evidence="1">
    <location>
        <begin position="191"/>
        <end position="214"/>
    </location>
</feature>
<keyword evidence="1" id="KW-1133">Transmembrane helix</keyword>
<keyword evidence="1" id="KW-0812">Transmembrane</keyword>
<dbReference type="RefSeq" id="WP_232736447.1">
    <property type="nucleotide sequence ID" value="NZ_CP076459.1"/>
</dbReference>
<feature type="transmembrane region" description="Helical" evidence="1">
    <location>
        <begin position="12"/>
        <end position="31"/>
    </location>
</feature>
<feature type="transmembrane region" description="Helical" evidence="1">
    <location>
        <begin position="294"/>
        <end position="313"/>
    </location>
</feature>
<dbReference type="Proteomes" id="UP000677117">
    <property type="component" value="Chromosome"/>
</dbReference>
<protein>
    <submittedName>
        <fullName evidence="2">DUF475 domain-containing protein</fullName>
    </submittedName>
</protein>
<organism evidence="2 3">
    <name type="scientific">Candidatus Minimicrobia vallesae</name>
    <dbReference type="NCBI Taxonomy" id="2841264"/>
    <lineage>
        <taxon>Bacteria</taxon>
        <taxon>Candidatus Saccharimonadota</taxon>
        <taxon>Candidatus Saccharimonadota incertae sedis</taxon>
        <taxon>Candidatus Minimicrobia</taxon>
    </lineage>
</organism>